<gene>
    <name evidence="7" type="ORF">ACFQ4M_18810</name>
</gene>
<dbReference type="PANTHER" id="PTHR43003:SF13">
    <property type="entry name" value="DNA-3-METHYLADENINE GLYCOSYLASE 2"/>
    <property type="match status" value="1"/>
</dbReference>
<evidence type="ECO:0000259" key="5">
    <source>
        <dbReference type="SMART" id="SM00478"/>
    </source>
</evidence>
<dbReference type="Gene3D" id="3.30.310.20">
    <property type="entry name" value="DNA-3-methyladenine glycosylase AlkA, N-terminal domain"/>
    <property type="match status" value="1"/>
</dbReference>
<evidence type="ECO:0000256" key="3">
    <source>
        <dbReference type="ARBA" id="ARBA00022763"/>
    </source>
</evidence>
<dbReference type="Proteomes" id="UP001597158">
    <property type="component" value="Unassembled WGS sequence"/>
</dbReference>
<reference evidence="8" key="1">
    <citation type="journal article" date="2019" name="Int. J. Syst. Evol. Microbiol.">
        <title>The Global Catalogue of Microorganisms (GCM) 10K type strain sequencing project: providing services to taxonomists for standard genome sequencing and annotation.</title>
        <authorList>
            <consortium name="The Broad Institute Genomics Platform"/>
            <consortium name="The Broad Institute Genome Sequencing Center for Infectious Disease"/>
            <person name="Wu L."/>
            <person name="Ma J."/>
        </authorList>
    </citation>
    <scope>NUCLEOTIDE SEQUENCE [LARGE SCALE GENOMIC DNA]</scope>
    <source>
        <strain evidence="8">CCUG 48884</strain>
    </source>
</reference>
<dbReference type="InterPro" id="IPR037046">
    <property type="entry name" value="AlkA_N_sf"/>
</dbReference>
<evidence type="ECO:0000313" key="7">
    <source>
        <dbReference type="EMBL" id="MFD1265630.1"/>
    </source>
</evidence>
<dbReference type="InterPro" id="IPR051912">
    <property type="entry name" value="Alkylbase_DNA_Glycosylase/TA"/>
</dbReference>
<organism evidence="7 8">
    <name type="scientific">Thauera mechernichensis</name>
    <dbReference type="NCBI Taxonomy" id="82788"/>
    <lineage>
        <taxon>Bacteria</taxon>
        <taxon>Pseudomonadati</taxon>
        <taxon>Pseudomonadota</taxon>
        <taxon>Betaproteobacteria</taxon>
        <taxon>Rhodocyclales</taxon>
        <taxon>Zoogloeaceae</taxon>
        <taxon>Thauera</taxon>
    </lineage>
</organism>
<dbReference type="SMART" id="SM01009">
    <property type="entry name" value="AlkA_N"/>
    <property type="match status" value="1"/>
</dbReference>
<dbReference type="RefSeq" id="WP_386042009.1">
    <property type="nucleotide sequence ID" value="NZ_JBHTMC010000034.1"/>
</dbReference>
<feature type="domain" description="HhH-GPD" evidence="5">
    <location>
        <begin position="134"/>
        <end position="296"/>
    </location>
</feature>
<name>A0ABW3WJQ9_9RHOO</name>
<protein>
    <recommendedName>
        <fullName evidence="2">DNA-3-methyladenine glycosylase II</fullName>
        <ecNumber evidence="2">3.2.2.21</ecNumber>
    </recommendedName>
</protein>
<comment type="caution">
    <text evidence="7">The sequence shown here is derived from an EMBL/GenBank/DDBJ whole genome shotgun (WGS) entry which is preliminary data.</text>
</comment>
<dbReference type="InterPro" id="IPR010316">
    <property type="entry name" value="AlkA_N"/>
</dbReference>
<keyword evidence="4" id="KW-0234">DNA repair</keyword>
<evidence type="ECO:0000256" key="1">
    <source>
        <dbReference type="ARBA" id="ARBA00000086"/>
    </source>
</evidence>
<dbReference type="EC" id="3.2.2.21" evidence="2"/>
<evidence type="ECO:0000256" key="2">
    <source>
        <dbReference type="ARBA" id="ARBA00012000"/>
    </source>
</evidence>
<dbReference type="PANTHER" id="PTHR43003">
    <property type="entry name" value="DNA-3-METHYLADENINE GLYCOSYLASE"/>
    <property type="match status" value="1"/>
</dbReference>
<comment type="catalytic activity">
    <reaction evidence="1">
        <text>Hydrolysis of alkylated DNA, releasing 3-methyladenine, 3-methylguanine, 7-methylguanine and 7-methyladenine.</text>
        <dbReference type="EC" id="3.2.2.21"/>
    </reaction>
</comment>
<evidence type="ECO:0000313" key="8">
    <source>
        <dbReference type="Proteomes" id="UP001597158"/>
    </source>
</evidence>
<dbReference type="Gene3D" id="1.10.340.30">
    <property type="entry name" value="Hypothetical protein, domain 2"/>
    <property type="match status" value="1"/>
</dbReference>
<accession>A0ABW3WJQ9</accession>
<evidence type="ECO:0000259" key="6">
    <source>
        <dbReference type="SMART" id="SM01009"/>
    </source>
</evidence>
<evidence type="ECO:0000256" key="4">
    <source>
        <dbReference type="ARBA" id="ARBA00023204"/>
    </source>
</evidence>
<dbReference type="SUPFAM" id="SSF48150">
    <property type="entry name" value="DNA-glycosylase"/>
    <property type="match status" value="1"/>
</dbReference>
<proteinExistence type="predicted"/>
<dbReference type="InterPro" id="IPR011257">
    <property type="entry name" value="DNA_glycosylase"/>
</dbReference>
<feature type="domain" description="DNA-3-methyladenine glycosylase AlkA N-terminal" evidence="6">
    <location>
        <begin position="8"/>
        <end position="124"/>
    </location>
</feature>
<dbReference type="SMART" id="SM00478">
    <property type="entry name" value="ENDO3c"/>
    <property type="match status" value="1"/>
</dbReference>
<sequence length="309" mass="32664">MPTTLSCTLALPATFRPGDILAFHRRDAHEVAESAGAASLRKGLVWNGLAACLALRFEPGRAVAELAIDGAAAAECSARFQAMVRRMLGLTQDIESFERQHRAHPQAGALIARQAGLRVAVAATPFEALSWAVTGQQISLGAAVALRRKLIVAAGVRHTCGLMCYPDAGRVAALTVAALRAEGFSAAKANTLHTLAHLVADGALPLDAWLHTLAVDDIRNQLLSVRGVGPWTVDYTLLRGFGWMDGSLHGDAAVRRALQALLGAPDRLGEHDARSWLAGFSPWRALIAAHLWAADSALPAHTGSGRRAP</sequence>
<keyword evidence="8" id="KW-1185">Reference proteome</keyword>
<dbReference type="InterPro" id="IPR003265">
    <property type="entry name" value="HhH-GPD_domain"/>
</dbReference>
<keyword evidence="3" id="KW-0227">DNA damage</keyword>
<dbReference type="EMBL" id="JBHTMC010000034">
    <property type="protein sequence ID" value="MFD1265630.1"/>
    <property type="molecule type" value="Genomic_DNA"/>
</dbReference>